<evidence type="ECO:0000313" key="6">
    <source>
        <dbReference type="EMBL" id="MCP2256674.1"/>
    </source>
</evidence>
<dbReference type="Gene3D" id="1.10.10.10">
    <property type="entry name" value="Winged helix-like DNA-binding domain superfamily/Winged helix DNA-binding domain"/>
    <property type="match status" value="1"/>
</dbReference>
<dbReference type="InterPro" id="IPR016461">
    <property type="entry name" value="COMT-like"/>
</dbReference>
<organism evidence="6 7">
    <name type="scientific">Streptoalloteichus tenebrarius (strain ATCC 17920 / DSM 40477 / JCM 4838 / CBS 697.72 / NBRC 16177 / NCIMB 11028 / NRRL B-12390 / A12253. 1 / ISP 5477)</name>
    <name type="common">Streptomyces tenebrarius</name>
    <dbReference type="NCBI Taxonomy" id="1933"/>
    <lineage>
        <taxon>Bacteria</taxon>
        <taxon>Bacillati</taxon>
        <taxon>Actinomycetota</taxon>
        <taxon>Actinomycetes</taxon>
        <taxon>Pseudonocardiales</taxon>
        <taxon>Pseudonocardiaceae</taxon>
        <taxon>Streptoalloteichus</taxon>
    </lineage>
</organism>
<keyword evidence="1" id="KW-0489">Methyltransferase</keyword>
<dbReference type="Pfam" id="PF00891">
    <property type="entry name" value="Methyltransf_2"/>
    <property type="match status" value="1"/>
</dbReference>
<evidence type="ECO:0000256" key="3">
    <source>
        <dbReference type="ARBA" id="ARBA00022691"/>
    </source>
</evidence>
<dbReference type="PIRSF" id="PIRSF005739">
    <property type="entry name" value="O-mtase"/>
    <property type="match status" value="1"/>
</dbReference>
<dbReference type="Pfam" id="PF08100">
    <property type="entry name" value="Dimerisation"/>
    <property type="match status" value="1"/>
</dbReference>
<dbReference type="InterPro" id="IPR029063">
    <property type="entry name" value="SAM-dependent_MTases_sf"/>
</dbReference>
<gene>
    <name evidence="6" type="ORF">LX15_000357</name>
</gene>
<evidence type="ECO:0000256" key="2">
    <source>
        <dbReference type="ARBA" id="ARBA00022679"/>
    </source>
</evidence>
<evidence type="ECO:0000259" key="4">
    <source>
        <dbReference type="Pfam" id="PF00891"/>
    </source>
</evidence>
<evidence type="ECO:0000313" key="7">
    <source>
        <dbReference type="Proteomes" id="UP001205311"/>
    </source>
</evidence>
<accession>A0ABT1HMG2</accession>
<proteinExistence type="predicted"/>
<keyword evidence="7" id="KW-1185">Reference proteome</keyword>
<name>A0ABT1HMG2_STRSD</name>
<evidence type="ECO:0000256" key="1">
    <source>
        <dbReference type="ARBA" id="ARBA00022603"/>
    </source>
</evidence>
<dbReference type="SUPFAM" id="SSF53335">
    <property type="entry name" value="S-adenosyl-L-methionine-dependent methyltransferases"/>
    <property type="match status" value="1"/>
</dbReference>
<dbReference type="InterPro" id="IPR036388">
    <property type="entry name" value="WH-like_DNA-bd_sf"/>
</dbReference>
<reference evidence="6 7" key="1">
    <citation type="submission" date="2022-06" db="EMBL/GenBank/DDBJ databases">
        <title>Genomic Encyclopedia of Archaeal and Bacterial Type Strains, Phase II (KMG-II): from individual species to whole genera.</title>
        <authorList>
            <person name="Goeker M."/>
        </authorList>
    </citation>
    <scope>NUCLEOTIDE SEQUENCE [LARGE SCALE GENOMIC DNA]</scope>
    <source>
        <strain evidence="6 7">DSM 40477</strain>
    </source>
</reference>
<dbReference type="SUPFAM" id="SSF46785">
    <property type="entry name" value="Winged helix' DNA-binding domain"/>
    <property type="match status" value="1"/>
</dbReference>
<dbReference type="PROSITE" id="PS51683">
    <property type="entry name" value="SAM_OMT_II"/>
    <property type="match status" value="1"/>
</dbReference>
<dbReference type="Gene3D" id="3.40.50.150">
    <property type="entry name" value="Vaccinia Virus protein VP39"/>
    <property type="match status" value="1"/>
</dbReference>
<dbReference type="InterPro" id="IPR012967">
    <property type="entry name" value="COMT_dimerisation"/>
</dbReference>
<dbReference type="InterPro" id="IPR036390">
    <property type="entry name" value="WH_DNA-bd_sf"/>
</dbReference>
<dbReference type="PANTHER" id="PTHR11746">
    <property type="entry name" value="O-METHYLTRANSFERASE"/>
    <property type="match status" value="1"/>
</dbReference>
<dbReference type="Gene3D" id="1.20.58.1390">
    <property type="match status" value="1"/>
</dbReference>
<dbReference type="CDD" id="cd02440">
    <property type="entry name" value="AdoMet_MTases"/>
    <property type="match status" value="1"/>
</dbReference>
<keyword evidence="2" id="KW-0808">Transferase</keyword>
<feature type="domain" description="O-methyltransferase dimerisation" evidence="5">
    <location>
        <begin position="28"/>
        <end position="92"/>
    </location>
</feature>
<protein>
    <submittedName>
        <fullName evidence="6">Dimerization domain-containing protein</fullName>
    </submittedName>
</protein>
<evidence type="ECO:0000259" key="5">
    <source>
        <dbReference type="Pfam" id="PF08100"/>
    </source>
</evidence>
<comment type="caution">
    <text evidence="6">The sequence shown here is derived from an EMBL/GenBank/DDBJ whole genome shotgun (WGS) entry which is preliminary data.</text>
</comment>
<sequence length="362" mass="40275">MEAEHIHNLTPVRHPSTDGTDMEWLSMILFGHSAFQYLNAACELGLIDLLARGEPMTAQRIGESLGLAERARDILLLGCTSLGLLRRDRETYCLAPRVADLVERGIWPHVQNVVAFEQHIVYEGQADFTESLRRNTNVGLRRIPGEGNDLYRRLSQTPHLSETFYRYMNSWSRLANGHLARCLDLSEARALLDCGGGDAVNAIALAHANPHLHVTVLEMPAYVSMAEEKISGFGLDGRVTVRGFDLFADEFPDGYDCVLFAHQMVIWTPEQNTELLRKAHRALVPGGRVVIFNSMSNDTGDGPLIAALDSVYFAALPAEGGMIYPWRQHEKSMADAGFVGFERIPCPTWTPHGILIGRKPKE</sequence>
<keyword evidence="3" id="KW-0949">S-adenosyl-L-methionine</keyword>
<dbReference type="RefSeq" id="WP_301303796.1">
    <property type="nucleotide sequence ID" value="NZ_JAMTCP010000001.1"/>
</dbReference>
<dbReference type="Proteomes" id="UP001205311">
    <property type="component" value="Unassembled WGS sequence"/>
</dbReference>
<dbReference type="InterPro" id="IPR001077">
    <property type="entry name" value="COMT_C"/>
</dbReference>
<feature type="domain" description="O-methyltransferase C-terminal" evidence="4">
    <location>
        <begin position="149"/>
        <end position="338"/>
    </location>
</feature>
<dbReference type="EMBL" id="JAMTCP010000001">
    <property type="protein sequence ID" value="MCP2256674.1"/>
    <property type="molecule type" value="Genomic_DNA"/>
</dbReference>